<reference evidence="2" key="1">
    <citation type="journal article" date="2019" name="Int. J. Syst. Evol. Microbiol.">
        <title>The Global Catalogue of Microorganisms (GCM) 10K type strain sequencing project: providing services to taxonomists for standard genome sequencing and annotation.</title>
        <authorList>
            <consortium name="The Broad Institute Genomics Platform"/>
            <consortium name="The Broad Institute Genome Sequencing Center for Infectious Disease"/>
            <person name="Wu L."/>
            <person name="Ma J."/>
        </authorList>
    </citation>
    <scope>NUCLEOTIDE SEQUENCE [LARGE SCALE GENOMIC DNA]</scope>
    <source>
        <strain evidence="2">ZS-22-S1</strain>
    </source>
</reference>
<comment type="caution">
    <text evidence="1">The sequence shown here is derived from an EMBL/GenBank/DDBJ whole genome shotgun (WGS) entry which is preliminary data.</text>
</comment>
<dbReference type="Proteomes" id="UP001595859">
    <property type="component" value="Unassembled WGS sequence"/>
</dbReference>
<dbReference type="RefSeq" id="WP_378058934.1">
    <property type="nucleotide sequence ID" value="NZ_JBHSIS010000016.1"/>
</dbReference>
<proteinExistence type="predicted"/>
<keyword evidence="2" id="KW-1185">Reference proteome</keyword>
<organism evidence="1 2">
    <name type="scientific">Actinophytocola glycyrrhizae</name>
    <dbReference type="NCBI Taxonomy" id="2044873"/>
    <lineage>
        <taxon>Bacteria</taxon>
        <taxon>Bacillati</taxon>
        <taxon>Actinomycetota</taxon>
        <taxon>Actinomycetes</taxon>
        <taxon>Pseudonocardiales</taxon>
        <taxon>Pseudonocardiaceae</taxon>
    </lineage>
</organism>
<evidence type="ECO:0000313" key="1">
    <source>
        <dbReference type="EMBL" id="MFC4856942.1"/>
    </source>
</evidence>
<evidence type="ECO:0000313" key="2">
    <source>
        <dbReference type="Proteomes" id="UP001595859"/>
    </source>
</evidence>
<name>A0ABV9S5G0_9PSEU</name>
<dbReference type="EMBL" id="JBHSIS010000016">
    <property type="protein sequence ID" value="MFC4856942.1"/>
    <property type="molecule type" value="Genomic_DNA"/>
</dbReference>
<accession>A0ABV9S5G0</accession>
<gene>
    <name evidence="1" type="ORF">ACFPCV_25890</name>
</gene>
<sequence>MPGVSGPLSYDNDGTAHQKVVPLMRLDKLGEPTFVELVSD</sequence>
<protein>
    <submittedName>
        <fullName evidence="1">Uncharacterized protein</fullName>
    </submittedName>
</protein>